<dbReference type="Gene3D" id="3.30.70.270">
    <property type="match status" value="1"/>
</dbReference>
<reference evidence="2 3" key="1">
    <citation type="journal article" date="2014" name="Int. J. Syst. Evol. Microbiol.">
        <title>Complete genome sequence of Corynebacterium casei LMG S-19264T (=DSM 44701T), isolated from a smear-ripened cheese.</title>
        <authorList>
            <consortium name="US DOE Joint Genome Institute (JGI-PGF)"/>
            <person name="Walter F."/>
            <person name="Albersmeier A."/>
            <person name="Kalinowski J."/>
            <person name="Ruckert C."/>
        </authorList>
    </citation>
    <scope>NUCLEOTIDE SEQUENCE [LARGE SCALE GENOMIC DNA]</scope>
    <source>
        <strain evidence="2 3">KCTC 19473</strain>
    </source>
</reference>
<sequence length="581" mass="61004">MGVDLRGIQAFVYQGRRILDAVGRAALVAELTDTGDPERGIASLVPGDCLVLRDAGGAFTGVFADRGSARLFTSRYTRHLRERAGGLTPVVAHVPYGPAQGTSCTIGVDGALALLPRRLREARQHMSALHVPAHGYGITAECAVSGAPAEVVDTSRTRRSQGGVPERVSADVARARGVGRRWHREQEHAWLPGPHLALPKETDHLGREHGQVSRAAVAHIDVNGLGTLLGEYRERAADPGVPGSGALAQRELSRRIAGLIEGLARALVRAVAATVRTEPGSHPVVPGVGPGGAVTLHRDAEGTVSVPVRPIVVAGDDLTIVCDARLALPLVRYALDWLDADPVRIADPADPRVALHRALDHDGRGPRRTVPPADGAGGRTAPGTRPGHTTCVPTVGVGVAVQSVGAPLALGYDVCEALCSRAKARRTARPDGEEDDHVVAWTTGADGIERALHRLDERATLPLTGHGLRTFLDTHLDARAPGSLLPDGAPRERSWLHSTLLPLLEAGADPASELLRREHATGRPAELPRGWTPGGLLDAVEVMDLYLDPGLAAALEPHRPQPQGRTGAGGPVLPAEGGPMP</sequence>
<dbReference type="EMBL" id="BMXL01000043">
    <property type="protein sequence ID" value="GHD36932.1"/>
    <property type="molecule type" value="Genomic_DNA"/>
</dbReference>
<organism evidence="2 3">
    <name type="scientific">Nocardiopsis kunsanensis</name>
    <dbReference type="NCBI Taxonomy" id="141693"/>
    <lineage>
        <taxon>Bacteria</taxon>
        <taxon>Bacillati</taxon>
        <taxon>Actinomycetota</taxon>
        <taxon>Actinomycetes</taxon>
        <taxon>Streptosporangiales</taxon>
        <taxon>Nocardiopsidaceae</taxon>
        <taxon>Nocardiopsis</taxon>
    </lineage>
</organism>
<comment type="caution">
    <text evidence="2">The sequence shown here is derived from an EMBL/GenBank/DDBJ whole genome shotgun (WGS) entry which is preliminary data.</text>
</comment>
<proteinExistence type="predicted"/>
<evidence type="ECO:0000256" key="1">
    <source>
        <dbReference type="SAM" id="MobiDB-lite"/>
    </source>
</evidence>
<accession>A0A918XM04</accession>
<dbReference type="AlphaFoldDB" id="A0A918XM04"/>
<keyword evidence="3" id="KW-1185">Reference proteome</keyword>
<protein>
    <submittedName>
        <fullName evidence="2">Uncharacterized protein</fullName>
    </submittedName>
</protein>
<feature type="region of interest" description="Disordered" evidence="1">
    <location>
        <begin position="555"/>
        <end position="581"/>
    </location>
</feature>
<feature type="region of interest" description="Disordered" evidence="1">
    <location>
        <begin position="360"/>
        <end position="387"/>
    </location>
</feature>
<name>A0A918XM04_9ACTN</name>
<evidence type="ECO:0000313" key="2">
    <source>
        <dbReference type="EMBL" id="GHD36932.1"/>
    </source>
</evidence>
<dbReference type="Proteomes" id="UP000654947">
    <property type="component" value="Unassembled WGS sequence"/>
</dbReference>
<gene>
    <name evidence="2" type="ORF">GCM10007147_44610</name>
</gene>
<evidence type="ECO:0000313" key="3">
    <source>
        <dbReference type="Proteomes" id="UP000654947"/>
    </source>
</evidence>
<dbReference type="InterPro" id="IPR043128">
    <property type="entry name" value="Rev_trsase/Diguanyl_cyclase"/>
</dbReference>